<name>A0A1D2A9K4_AUXPR</name>
<gene>
    <name evidence="2" type="ORF">g.24740</name>
</gene>
<organism evidence="2">
    <name type="scientific">Auxenochlorella protothecoides</name>
    <name type="common">Green microalga</name>
    <name type="synonym">Chlorella protothecoides</name>
    <dbReference type="NCBI Taxonomy" id="3075"/>
    <lineage>
        <taxon>Eukaryota</taxon>
        <taxon>Viridiplantae</taxon>
        <taxon>Chlorophyta</taxon>
        <taxon>core chlorophytes</taxon>
        <taxon>Trebouxiophyceae</taxon>
        <taxon>Chlorellales</taxon>
        <taxon>Chlorellaceae</taxon>
        <taxon>Auxenochlorella</taxon>
    </lineage>
</organism>
<dbReference type="InterPro" id="IPR001810">
    <property type="entry name" value="F-box_dom"/>
</dbReference>
<dbReference type="Gene3D" id="1.20.1280.50">
    <property type="match status" value="1"/>
</dbReference>
<dbReference type="InterPro" id="IPR036047">
    <property type="entry name" value="F-box-like_dom_sf"/>
</dbReference>
<evidence type="ECO:0000313" key="2">
    <source>
        <dbReference type="EMBL" id="JAT75889.1"/>
    </source>
</evidence>
<protein>
    <recommendedName>
        <fullName evidence="1">F-box domain-containing protein</fullName>
    </recommendedName>
</protein>
<dbReference type="SMART" id="SM00256">
    <property type="entry name" value="FBOX"/>
    <property type="match status" value="1"/>
</dbReference>
<reference evidence="2" key="1">
    <citation type="submission" date="2015-08" db="EMBL/GenBank/DDBJ databases">
        <authorList>
            <person name="Babu N.S."/>
            <person name="Beckwith C.J."/>
            <person name="Beseler K.G."/>
            <person name="Brison A."/>
            <person name="Carone J.V."/>
            <person name="Caskin T.P."/>
            <person name="Diamond M."/>
            <person name="Durham M.E."/>
            <person name="Foxe J.M."/>
            <person name="Go M."/>
            <person name="Henderson B.A."/>
            <person name="Jones I.B."/>
            <person name="McGettigan J.A."/>
            <person name="Micheletti S.J."/>
            <person name="Nasrallah M.E."/>
            <person name="Ortiz D."/>
            <person name="Piller C.R."/>
            <person name="Privatt S.R."/>
            <person name="Schneider S.L."/>
            <person name="Sharp S."/>
            <person name="Smith T.C."/>
            <person name="Stanton J.D."/>
            <person name="Ullery H.E."/>
            <person name="Wilson R.J."/>
            <person name="Serrano M.G."/>
            <person name="Buck G."/>
            <person name="Lee V."/>
            <person name="Wang Y."/>
            <person name="Carvalho R."/>
            <person name="Voegtly L."/>
            <person name="Shi R."/>
            <person name="Duckworth R."/>
            <person name="Johnson A."/>
            <person name="Loviza R."/>
            <person name="Walstead R."/>
            <person name="Shah Z."/>
            <person name="Kiflezghi M."/>
            <person name="Wade K."/>
            <person name="Ball S.L."/>
            <person name="Bradley K.W."/>
            <person name="Asai D.J."/>
            <person name="Bowman C.A."/>
            <person name="Russell D.A."/>
            <person name="Pope W.H."/>
            <person name="Jacobs-Sera D."/>
            <person name="Hendrix R.W."/>
            <person name="Hatfull G.F."/>
        </authorList>
    </citation>
    <scope>NUCLEOTIDE SEQUENCE</scope>
</reference>
<dbReference type="AlphaFoldDB" id="A0A1D2A9K4"/>
<dbReference type="EMBL" id="GDKF01002733">
    <property type="protein sequence ID" value="JAT75889.1"/>
    <property type="molecule type" value="Transcribed_RNA"/>
</dbReference>
<dbReference type="SUPFAM" id="SSF81383">
    <property type="entry name" value="F-box domain"/>
    <property type="match status" value="1"/>
</dbReference>
<proteinExistence type="predicted"/>
<dbReference type="PROSITE" id="PS50181">
    <property type="entry name" value="FBOX"/>
    <property type="match status" value="1"/>
</dbReference>
<feature type="domain" description="F-box" evidence="1">
    <location>
        <begin position="4"/>
        <end position="50"/>
    </location>
</feature>
<evidence type="ECO:0000259" key="1">
    <source>
        <dbReference type="PROSITE" id="PS50181"/>
    </source>
</evidence>
<dbReference type="InterPro" id="IPR055336">
    <property type="entry name" value="At4g00755-like"/>
</dbReference>
<dbReference type="PANTHER" id="PTHR39741:SF2">
    <property type="entry name" value="F-BOX DOMAIN-CONTAINING PROTEIN"/>
    <property type="match status" value="1"/>
</dbReference>
<accession>A0A1D2A9K4</accession>
<dbReference type="PANTHER" id="PTHR39741">
    <property type="entry name" value="F-BOX DOMAIN CONTAINING PROTEIN, EXPRESSED"/>
    <property type="match status" value="1"/>
</dbReference>
<dbReference type="Pfam" id="PF12937">
    <property type="entry name" value="F-box-like"/>
    <property type="match status" value="1"/>
</dbReference>
<sequence length="459" mass="48436">MSGPLDIQGLPVEVLARVFSGLPTDALQAVELVCRLWRSIVREADVWLAHPSLQPYPTLAEAARRLMLGRLVVEHPRSDADPLVHLPVGDREMRSVHDPGPLPMQQARLWVHKRLVALVSCLGPDPASSLARNVLGASTTDHREESAINLLLPEERVTFGLGLSYWSSRGSPDPGSRDWVALRLAHPLVLVQEIRLRPFQAWFQPGGPVYAPVGVRFRIGGPMLFHPGSWQLGEAVLPQVPGVVAMEGAGHGAGAPWPGGVAAGGLGPDGDGGAAGVAMPGGGGILANAGTPTGGGTPAGPATAVPSLDAGRAAAAAPERGGWDPATLTWVSAVFPVQPGVAEVQAFRLPRPVLCVGGCVTVELLGKTQRQEEDGLLYVCLSYVHVVGRPLYSFAMDPWRREGGVALEALAVDPLTAQGGLQTMEKRLHAAVAMWHVQADRGAWLVPGEGWEAFRRGAD</sequence>